<evidence type="ECO:0000256" key="1">
    <source>
        <dbReference type="SAM" id="MobiDB-lite"/>
    </source>
</evidence>
<dbReference type="RefSeq" id="XP_022637922.1">
    <property type="nucleotide sequence ID" value="XM_022782201.1"/>
</dbReference>
<reference evidence="2" key="1">
    <citation type="journal article" date="2014" name="Nat. Commun.">
        <title>Genome sequence of mungbean and insights into evolution within Vigna species.</title>
        <authorList>
            <person name="Kang Y.J."/>
            <person name="Kim S.K."/>
            <person name="Kim M.Y."/>
            <person name="Lestari P."/>
            <person name="Kim K.H."/>
            <person name="Ha B.K."/>
            <person name="Jun T.H."/>
            <person name="Hwang W.J."/>
            <person name="Lee T."/>
            <person name="Lee J."/>
            <person name="Shim S."/>
            <person name="Yoon M.Y."/>
            <person name="Jang Y.E."/>
            <person name="Han K.S."/>
            <person name="Taeprayoon P."/>
            <person name="Yoon N."/>
            <person name="Somta P."/>
            <person name="Tanya P."/>
            <person name="Kim K.S."/>
            <person name="Gwag J.G."/>
            <person name="Moon J.K."/>
            <person name="Lee Y.H."/>
            <person name="Park B.S."/>
            <person name="Bombarely A."/>
            <person name="Doyle J.J."/>
            <person name="Jackson S.A."/>
            <person name="Schafleitner R."/>
            <person name="Srinives P."/>
            <person name="Varshney R.K."/>
            <person name="Lee S.H."/>
        </authorList>
    </citation>
    <scope>NUCLEOTIDE SEQUENCE [LARGE SCALE GENOMIC DNA]</scope>
    <source>
        <strain evidence="2">cv. VC1973A</strain>
    </source>
</reference>
<proteinExistence type="predicted"/>
<sequence length="237" mass="25814">MDGVAVSRDRGLPLHHLRTLLPQPKASPASSPPSGQPPQAATTSPSLLLFFVNDATKPGPPLSVKLSQATAPALASPATTDATGITTVHGVTPPFSSLSHYPRGWGFSPLNNVCHRLSAAAVVSHRHRNINPSPNHHCNQPPEVDANFSHTTTITTTRISSFILEYTLPFTHSICFGLESHVDEVLHVFNRKCCFPFLIKPHLFLGFVPALTGNGRNRITEADLVSRKIWHRVLFCF</sequence>
<dbReference type="AlphaFoldDB" id="A0A3Q0F692"/>
<dbReference type="KEGG" id="vra:106764262"/>
<protein>
    <submittedName>
        <fullName evidence="3">Uncharacterized protein LOC106764262</fullName>
    </submittedName>
</protein>
<dbReference type="Proteomes" id="UP000087766">
    <property type="component" value="Chromosome 6"/>
</dbReference>
<feature type="region of interest" description="Disordered" evidence="1">
    <location>
        <begin position="22"/>
        <end position="42"/>
    </location>
</feature>
<reference evidence="3" key="2">
    <citation type="submission" date="2025-08" db="UniProtKB">
        <authorList>
            <consortium name="RefSeq"/>
        </authorList>
    </citation>
    <scope>IDENTIFICATION</scope>
    <source>
        <tissue evidence="3">Leaf</tissue>
    </source>
</reference>
<accession>A0A3Q0F692</accession>
<evidence type="ECO:0000313" key="3">
    <source>
        <dbReference type="RefSeq" id="XP_022637922.1"/>
    </source>
</evidence>
<gene>
    <name evidence="3" type="primary">LOC106764262</name>
</gene>
<organism evidence="2 3">
    <name type="scientific">Vigna radiata var. radiata</name>
    <name type="common">Mung bean</name>
    <name type="synonym">Phaseolus aureus</name>
    <dbReference type="NCBI Taxonomy" id="3916"/>
    <lineage>
        <taxon>Eukaryota</taxon>
        <taxon>Viridiplantae</taxon>
        <taxon>Streptophyta</taxon>
        <taxon>Embryophyta</taxon>
        <taxon>Tracheophyta</taxon>
        <taxon>Spermatophyta</taxon>
        <taxon>Magnoliopsida</taxon>
        <taxon>eudicotyledons</taxon>
        <taxon>Gunneridae</taxon>
        <taxon>Pentapetalae</taxon>
        <taxon>rosids</taxon>
        <taxon>fabids</taxon>
        <taxon>Fabales</taxon>
        <taxon>Fabaceae</taxon>
        <taxon>Papilionoideae</taxon>
        <taxon>50 kb inversion clade</taxon>
        <taxon>NPAAA clade</taxon>
        <taxon>indigoferoid/millettioid clade</taxon>
        <taxon>Phaseoleae</taxon>
        <taxon>Vigna</taxon>
    </lineage>
</organism>
<evidence type="ECO:0000313" key="2">
    <source>
        <dbReference type="Proteomes" id="UP000087766"/>
    </source>
</evidence>
<keyword evidence="2" id="KW-1185">Reference proteome</keyword>
<dbReference type="GeneID" id="106764262"/>
<name>A0A3Q0F692_VIGRR</name>